<feature type="region of interest" description="Disordered" evidence="7">
    <location>
        <begin position="286"/>
        <end position="366"/>
    </location>
</feature>
<keyword evidence="5" id="KW-0411">Iron-sulfur</keyword>
<comment type="cofactor">
    <cofactor evidence="6">
        <name>[2Fe-2S] cluster</name>
        <dbReference type="ChEBI" id="CHEBI:190135"/>
    </cofactor>
</comment>
<sequence length="366" mass="37976">MTDIAIEFSPAAAPLAEKLLGSAREILARYPAGRERSALLPLLHLVQTEEGYVSPSGVAFCAEVLGINKAQVGAVATFYTMYKRRPTGEYLVSVCTNTLCNVLGGQEVYDRLTEHLGVGHDETTADGKITLEHAECLAACDYAPVVTVNYDFTVDQATPESAVELVDSLAAGERPTPARGARICSLKEMQYQLAGFADPRDGAVGDGMAGAPTLRGVRLAQEHGVAVAGFDPETPITRTKPAREGDALPTPAPVANTADDKATAEKPGKVASVVKAATTAVKAVAGKVEERRHAGHQTEDPQIRTAELRNPTASEPAQPGAQAGGPPPGNAAERAGAAASAPAGDGKPAGDSPRTPDPSRGTEEEK</sequence>
<dbReference type="PANTHER" id="PTHR10371:SF3">
    <property type="entry name" value="NADH DEHYDROGENASE [UBIQUINONE] FLAVOPROTEIN 2, MITOCHONDRIAL"/>
    <property type="match status" value="1"/>
</dbReference>
<dbReference type="InterPro" id="IPR041921">
    <property type="entry name" value="NuoE_N"/>
</dbReference>
<dbReference type="Proteomes" id="UP001240150">
    <property type="component" value="Chromosome"/>
</dbReference>
<dbReference type="RefSeq" id="WP_284918076.1">
    <property type="nucleotide sequence ID" value="NZ_CP126980.1"/>
</dbReference>
<keyword evidence="4" id="KW-0408">Iron</keyword>
<evidence type="ECO:0000256" key="7">
    <source>
        <dbReference type="SAM" id="MobiDB-lite"/>
    </source>
</evidence>
<dbReference type="PANTHER" id="PTHR10371">
    <property type="entry name" value="NADH DEHYDROGENASE UBIQUINONE FLAVOPROTEIN 2, MITOCHONDRIAL"/>
    <property type="match status" value="1"/>
</dbReference>
<evidence type="ECO:0000256" key="5">
    <source>
        <dbReference type="ARBA" id="ARBA00023014"/>
    </source>
</evidence>
<feature type="compositionally biased region" description="Low complexity" evidence="7">
    <location>
        <begin position="330"/>
        <end position="353"/>
    </location>
</feature>
<gene>
    <name evidence="8" type="primary">nuoE</name>
    <name evidence="8" type="ORF">ACTOB_000242</name>
</gene>
<dbReference type="GO" id="GO:0050136">
    <property type="term" value="F:NADH dehydrogenase (quinone) (non-electrogenic) activity"/>
    <property type="evidence" value="ECO:0007669"/>
    <property type="project" value="UniProtKB-EC"/>
</dbReference>
<dbReference type="Gene3D" id="3.40.30.10">
    <property type="entry name" value="Glutaredoxin"/>
    <property type="match status" value="1"/>
</dbReference>
<name>A0ABY8WIR3_9ACTN</name>
<feature type="region of interest" description="Disordered" evidence="7">
    <location>
        <begin position="231"/>
        <end position="268"/>
    </location>
</feature>
<dbReference type="EC" id="1.6.5.9" evidence="8"/>
<keyword evidence="8" id="KW-0560">Oxidoreductase</keyword>
<evidence type="ECO:0000256" key="6">
    <source>
        <dbReference type="ARBA" id="ARBA00034078"/>
    </source>
</evidence>
<dbReference type="InterPro" id="IPR042128">
    <property type="entry name" value="NuoE_dom"/>
</dbReference>
<dbReference type="EMBL" id="CP126980">
    <property type="protein sequence ID" value="WIM96777.1"/>
    <property type="molecule type" value="Genomic_DNA"/>
</dbReference>
<keyword evidence="3" id="KW-0479">Metal-binding</keyword>
<reference evidence="8 9" key="1">
    <citation type="submission" date="2023-06" db="EMBL/GenBank/DDBJ databases">
        <authorList>
            <person name="Yushchuk O."/>
            <person name="Binda E."/>
            <person name="Ruckert-Reed C."/>
            <person name="Fedorenko V."/>
            <person name="Kalinowski J."/>
            <person name="Marinelli F."/>
        </authorList>
    </citation>
    <scope>NUCLEOTIDE SEQUENCE [LARGE SCALE GENOMIC DNA]</scope>
    <source>
        <strain evidence="8 9">NRRL 3884</strain>
    </source>
</reference>
<feature type="compositionally biased region" description="Basic and acidic residues" evidence="7">
    <location>
        <begin position="287"/>
        <end position="302"/>
    </location>
</feature>
<organism evidence="8 9">
    <name type="scientific">Actinoplanes oblitus</name>
    <dbReference type="NCBI Taxonomy" id="3040509"/>
    <lineage>
        <taxon>Bacteria</taxon>
        <taxon>Bacillati</taxon>
        <taxon>Actinomycetota</taxon>
        <taxon>Actinomycetes</taxon>
        <taxon>Micromonosporales</taxon>
        <taxon>Micromonosporaceae</taxon>
        <taxon>Actinoplanes</taxon>
    </lineage>
</organism>
<dbReference type="NCBIfam" id="TIGR01958">
    <property type="entry name" value="nuoE_fam"/>
    <property type="match status" value="1"/>
</dbReference>
<evidence type="ECO:0000313" key="8">
    <source>
        <dbReference type="EMBL" id="WIM96777.1"/>
    </source>
</evidence>
<evidence type="ECO:0000256" key="4">
    <source>
        <dbReference type="ARBA" id="ARBA00023004"/>
    </source>
</evidence>
<dbReference type="SUPFAM" id="SSF52833">
    <property type="entry name" value="Thioredoxin-like"/>
    <property type="match status" value="1"/>
</dbReference>
<dbReference type="Gene3D" id="1.10.10.1590">
    <property type="entry name" value="NADH-quinone oxidoreductase subunit E"/>
    <property type="match status" value="1"/>
</dbReference>
<protein>
    <submittedName>
        <fullName evidence="8">NADH-quinone oxidoreductase subunit NuoE</fullName>
        <ecNumber evidence="8">1.6.5.9</ecNumber>
    </submittedName>
</protein>
<evidence type="ECO:0000313" key="9">
    <source>
        <dbReference type="Proteomes" id="UP001240150"/>
    </source>
</evidence>
<dbReference type="Pfam" id="PF01257">
    <property type="entry name" value="2Fe-2S_thioredx"/>
    <property type="match status" value="1"/>
</dbReference>
<evidence type="ECO:0000256" key="3">
    <source>
        <dbReference type="ARBA" id="ARBA00022723"/>
    </source>
</evidence>
<evidence type="ECO:0000256" key="1">
    <source>
        <dbReference type="ARBA" id="ARBA00010643"/>
    </source>
</evidence>
<dbReference type="NCBIfam" id="NF005721">
    <property type="entry name" value="PRK07539.1-1"/>
    <property type="match status" value="1"/>
</dbReference>
<accession>A0ABY8WIR3</accession>
<feature type="compositionally biased region" description="Basic and acidic residues" evidence="7">
    <location>
        <begin position="258"/>
        <end position="268"/>
    </location>
</feature>
<comment type="similarity">
    <text evidence="1">Belongs to the complex I 24 kDa subunit family.</text>
</comment>
<proteinExistence type="inferred from homology"/>
<dbReference type="InterPro" id="IPR036249">
    <property type="entry name" value="Thioredoxin-like_sf"/>
</dbReference>
<keyword evidence="9" id="KW-1185">Reference proteome</keyword>
<keyword evidence="2" id="KW-0001">2Fe-2S</keyword>
<dbReference type="CDD" id="cd03064">
    <property type="entry name" value="TRX_Fd_NuoE"/>
    <property type="match status" value="1"/>
</dbReference>
<evidence type="ECO:0000256" key="2">
    <source>
        <dbReference type="ARBA" id="ARBA00022714"/>
    </source>
</evidence>
<dbReference type="InterPro" id="IPR002023">
    <property type="entry name" value="NuoE-like"/>
</dbReference>